<evidence type="ECO:0000256" key="3">
    <source>
        <dbReference type="ARBA" id="ARBA00022833"/>
    </source>
</evidence>
<dbReference type="EMBL" id="AE009441">
    <property type="protein sequence ID" value="AAL65074.1"/>
    <property type="molecule type" value="Genomic_DNA"/>
</dbReference>
<dbReference type="InParanoid" id="Q8ZSN9"/>
<evidence type="ECO:0000313" key="6">
    <source>
        <dbReference type="Proteomes" id="UP000002439"/>
    </source>
</evidence>
<keyword evidence="3" id="KW-0862">Zinc</keyword>
<dbReference type="GO" id="GO:0032259">
    <property type="term" value="P:methylation"/>
    <property type="evidence" value="ECO:0007669"/>
    <property type="project" value="UniProtKB-KW"/>
</dbReference>
<keyword evidence="2" id="KW-0479">Metal-binding</keyword>
<evidence type="ECO:0000259" key="4">
    <source>
        <dbReference type="Pfam" id="PF01717"/>
    </source>
</evidence>
<dbReference type="InterPro" id="IPR002629">
    <property type="entry name" value="Met_Synth_C/arc"/>
</dbReference>
<keyword evidence="5" id="KW-0489">Methyltransferase</keyword>
<gene>
    <name evidence="5" type="ordered locus">PAE3655</name>
</gene>
<evidence type="ECO:0000313" key="5">
    <source>
        <dbReference type="EMBL" id="AAL65074.1"/>
    </source>
</evidence>
<evidence type="ECO:0000256" key="2">
    <source>
        <dbReference type="ARBA" id="ARBA00022723"/>
    </source>
</evidence>
<dbReference type="eggNOG" id="arCOG01876">
    <property type="taxonomic scope" value="Archaea"/>
</dbReference>
<dbReference type="SUPFAM" id="SSF51726">
    <property type="entry name" value="UROD/MetE-like"/>
    <property type="match status" value="1"/>
</dbReference>
<dbReference type="PATRIC" id="fig|178306.9.peg.2757"/>
<dbReference type="KEGG" id="pai:PAE3655"/>
<evidence type="ECO:0000256" key="1">
    <source>
        <dbReference type="ARBA" id="ARBA00001947"/>
    </source>
</evidence>
<protein>
    <submittedName>
        <fullName evidence="5">5-methyltetrahydropteroyltriglutamate--homocysteine methyltransferase</fullName>
    </submittedName>
</protein>
<accession>Q8ZSN9</accession>
<name>Q8ZSN9_PYRAE</name>
<feature type="domain" description="Cobalamin-independent methionine synthase MetE C-terminal/archaeal" evidence="4">
    <location>
        <begin position="277"/>
        <end position="380"/>
    </location>
</feature>
<dbReference type="Gene3D" id="3.20.20.210">
    <property type="match status" value="1"/>
</dbReference>
<organism evidence="5 6">
    <name type="scientific">Pyrobaculum aerophilum (strain ATCC 51768 / DSM 7523 / JCM 9630 / CIP 104966 / NBRC 100827 / IM2)</name>
    <dbReference type="NCBI Taxonomy" id="178306"/>
    <lineage>
        <taxon>Archaea</taxon>
        <taxon>Thermoproteota</taxon>
        <taxon>Thermoprotei</taxon>
        <taxon>Thermoproteales</taxon>
        <taxon>Thermoproteaceae</taxon>
        <taxon>Pyrobaculum</taxon>
    </lineage>
</organism>
<keyword evidence="6" id="KW-1185">Reference proteome</keyword>
<dbReference type="PANTHER" id="PTHR30519">
    <property type="entry name" value="5-METHYLTETRAHYDROPTEROYLTRIGLUTAMATE--HOMOCYSTEINE METHYLTRANSFERASE"/>
    <property type="match status" value="1"/>
</dbReference>
<comment type="cofactor">
    <cofactor evidence="1">
        <name>Zn(2+)</name>
        <dbReference type="ChEBI" id="CHEBI:29105"/>
    </cofactor>
</comment>
<dbReference type="AlphaFoldDB" id="Q8ZSN9"/>
<dbReference type="STRING" id="178306.PAE3655"/>
<dbReference type="Proteomes" id="UP000002439">
    <property type="component" value="Chromosome"/>
</dbReference>
<dbReference type="EnsemblBacteria" id="AAL65074">
    <property type="protein sequence ID" value="AAL65074"/>
    <property type="gene ID" value="PAE3655"/>
</dbReference>
<dbReference type="CDD" id="cd03311">
    <property type="entry name" value="CIMS_C_terminal_like"/>
    <property type="match status" value="1"/>
</dbReference>
<reference evidence="5 6" key="1">
    <citation type="journal article" date="2002" name="Proc. Natl. Acad. Sci. U.S.A.">
        <title>Genome sequence of the hyperthermophilic crenarchaeon Pyrobaculum aerophilum.</title>
        <authorList>
            <person name="Fitz-Gibbon S.T."/>
            <person name="Ladner H."/>
            <person name="Kim U.J."/>
            <person name="Stetter K.O."/>
            <person name="Simon M.I."/>
            <person name="Miller J.H."/>
        </authorList>
    </citation>
    <scope>NUCLEOTIDE SEQUENCE [LARGE SCALE GENOMIC DNA]</scope>
    <source>
        <strain evidence="6">ATCC 51768 / DSM 7523 / JCM 9630 / CIP 104966 / NBRC 100827 / IM2</strain>
    </source>
</reference>
<dbReference type="FunCoup" id="Q8ZSN9">
    <property type="interactions" value="83"/>
</dbReference>
<dbReference type="GO" id="GO:0009086">
    <property type="term" value="P:methionine biosynthetic process"/>
    <property type="evidence" value="ECO:0007669"/>
    <property type="project" value="InterPro"/>
</dbReference>
<proteinExistence type="predicted"/>
<dbReference type="GO" id="GO:0003871">
    <property type="term" value="F:5-methyltetrahydropteroyltriglutamate-homocysteine S-methyltransferase activity"/>
    <property type="evidence" value="ECO:0007669"/>
    <property type="project" value="InterPro"/>
</dbReference>
<dbReference type="Pfam" id="PF01717">
    <property type="entry name" value="Meth_synt_2"/>
    <property type="match status" value="2"/>
</dbReference>
<keyword evidence="5" id="KW-0808">Transferase</keyword>
<sequence length="389" mass="44656">MSEFLMTLPRAFITSVVGSWPRPTWLIEAFEKYEKGELDRQTFSQYLDDAVKLAIKDQEEAGLDVITDGEQRRTSFVAFVGQKLKGFKIVRVEELHPSAKEIMKKYKAPLTLWRPVIAGYIEDSVLAVDEVQYAKKVTQKPLKVTLPSPYLIMWEAWHAKISAPYYPRPEDAAEAYVKVLRNEISRLINAGVAFIQLDEPMLGDLIEAEPDKPDRYKQVASELYGQKYRGLRDEIQLAVDLVNEVVQGFGTSVRIGMHLDRWPTEDSPIVGYERLAPQIFDVKVKQYVVEYKHPRMGNPEEFAKILPSDKEIGLGSIDVRDPKRVETPEEVVAHVERIVKYVDPVRIWLNPDCGFAPGMYRAFPRQAALEKLKAMVKAAKILREKYWWA</sequence>
<dbReference type="GO" id="GO:0008270">
    <property type="term" value="F:zinc ion binding"/>
    <property type="evidence" value="ECO:0007669"/>
    <property type="project" value="InterPro"/>
</dbReference>
<dbReference type="HOGENOM" id="CLU_040013_0_0_2"/>
<dbReference type="InterPro" id="IPR038071">
    <property type="entry name" value="UROD/MetE-like_sf"/>
</dbReference>
<feature type="domain" description="Cobalamin-independent methionine synthase MetE C-terminal/archaeal" evidence="4">
    <location>
        <begin position="12"/>
        <end position="234"/>
    </location>
</feature>